<dbReference type="GO" id="GO:0046872">
    <property type="term" value="F:metal ion binding"/>
    <property type="evidence" value="ECO:0007669"/>
    <property type="project" value="UniProtKB-KW"/>
</dbReference>
<dbReference type="PANTHER" id="PTHR43344">
    <property type="entry name" value="PHOSPHOSERINE PHOSPHATASE"/>
    <property type="match status" value="1"/>
</dbReference>
<evidence type="ECO:0000256" key="3">
    <source>
        <dbReference type="ARBA" id="ARBA00022801"/>
    </source>
</evidence>
<comment type="caution">
    <text evidence="6">The sequence shown here is derived from an EMBL/GenBank/DDBJ whole genome shotgun (WGS) entry which is preliminary data.</text>
</comment>
<dbReference type="Pfam" id="PF12710">
    <property type="entry name" value="HAD"/>
    <property type="match status" value="1"/>
</dbReference>
<keyword evidence="4" id="KW-0460">Magnesium</keyword>
<dbReference type="RefSeq" id="WP_099381180.1">
    <property type="nucleotide sequence ID" value="NZ_PEBD01000004.1"/>
</dbReference>
<organism evidence="6 7">
    <name type="scientific">Williamsia marianensis</name>
    <dbReference type="NCBI Taxonomy" id="85044"/>
    <lineage>
        <taxon>Bacteria</taxon>
        <taxon>Bacillati</taxon>
        <taxon>Actinomycetota</taxon>
        <taxon>Actinomycetes</taxon>
        <taxon>Mycobacteriales</taxon>
        <taxon>Nocardiaceae</taxon>
        <taxon>Williamsia</taxon>
    </lineage>
</organism>
<evidence type="ECO:0000256" key="4">
    <source>
        <dbReference type="ARBA" id="ARBA00022842"/>
    </source>
</evidence>
<keyword evidence="5" id="KW-0812">Transmembrane</keyword>
<protein>
    <submittedName>
        <fullName evidence="6">HAD-IB family hydrolase</fullName>
    </submittedName>
</protein>
<reference evidence="6 7" key="1">
    <citation type="submission" date="2017-10" db="EMBL/GenBank/DDBJ databases">
        <title>The draft genome sequence of Williamsia sp. BULT 1.1 isolated from the semi-arid grassland soils from South Africa.</title>
        <authorList>
            <person name="Kabwe M.H."/>
            <person name="Govender N."/>
            <person name="Mutseka Lunga P."/>
            <person name="Vikram S."/>
            <person name="Makhalanyane T.P."/>
        </authorList>
    </citation>
    <scope>NUCLEOTIDE SEQUENCE [LARGE SCALE GENOMIC DNA]</scope>
    <source>
        <strain evidence="6 7">BULT 1.1</strain>
    </source>
</reference>
<keyword evidence="2" id="KW-0479">Metal-binding</keyword>
<dbReference type="Gene3D" id="3.40.50.1000">
    <property type="entry name" value="HAD superfamily/HAD-like"/>
    <property type="match status" value="1"/>
</dbReference>
<keyword evidence="5" id="KW-0472">Membrane</keyword>
<dbReference type="NCBIfam" id="TIGR01488">
    <property type="entry name" value="HAD-SF-IB"/>
    <property type="match status" value="1"/>
</dbReference>
<feature type="transmembrane region" description="Helical" evidence="5">
    <location>
        <begin position="252"/>
        <end position="273"/>
    </location>
</feature>
<evidence type="ECO:0000313" key="6">
    <source>
        <dbReference type="EMBL" id="PHV68014.1"/>
    </source>
</evidence>
<dbReference type="InterPro" id="IPR006385">
    <property type="entry name" value="HAD_hydro_SerB1"/>
</dbReference>
<dbReference type="InterPro" id="IPR036412">
    <property type="entry name" value="HAD-like_sf"/>
</dbReference>
<gene>
    <name evidence="6" type="ORF">CSW57_01690</name>
</gene>
<dbReference type="Proteomes" id="UP000225108">
    <property type="component" value="Unassembled WGS sequence"/>
</dbReference>
<dbReference type="EMBL" id="PEBD01000004">
    <property type="protein sequence ID" value="PHV68014.1"/>
    <property type="molecule type" value="Genomic_DNA"/>
</dbReference>
<evidence type="ECO:0000256" key="2">
    <source>
        <dbReference type="ARBA" id="ARBA00022723"/>
    </source>
</evidence>
<proteinExistence type="inferred from homology"/>
<evidence type="ECO:0000256" key="1">
    <source>
        <dbReference type="ARBA" id="ARBA00009184"/>
    </source>
</evidence>
<dbReference type="InterPro" id="IPR050582">
    <property type="entry name" value="HAD-like_SerB"/>
</dbReference>
<accession>A0A2G3PQD2</accession>
<keyword evidence="3 6" id="KW-0378">Hydrolase</keyword>
<dbReference type="InterPro" id="IPR023214">
    <property type="entry name" value="HAD_sf"/>
</dbReference>
<evidence type="ECO:0000256" key="5">
    <source>
        <dbReference type="SAM" id="Phobius"/>
    </source>
</evidence>
<dbReference type="NCBIfam" id="TIGR01490">
    <property type="entry name" value="HAD-SF-IB-hyp1"/>
    <property type="match status" value="1"/>
</dbReference>
<dbReference type="GO" id="GO:0016787">
    <property type="term" value="F:hydrolase activity"/>
    <property type="evidence" value="ECO:0007669"/>
    <property type="project" value="UniProtKB-KW"/>
</dbReference>
<sequence length="278" mass="30082">MTYSWPADGGPESTSGPRIAAFFDLDKTIIAKSSSLAFSRPFFDQGLINRRSVLKSSYAQFMFLLSAADHDQVERMRKHVTEMCTGWDVDQVSSIVRETLHDIVNPLVFAEAADLIAGHKARGHDVVIVSASGAEIVEPIGEMLGADYSMASRMKVIDGKYAGEVEFYCYGEEKAAAMSEIAASIGYDLSQCFAYSDSITDLPMLQAVGHPTVINPDRALRKQATALGWPMLSFTKPISIRDRLPNTPSPTVTASAAVGLGAVVAGALTYSILARKRH</sequence>
<dbReference type="SUPFAM" id="SSF56784">
    <property type="entry name" value="HAD-like"/>
    <property type="match status" value="1"/>
</dbReference>
<dbReference type="CDD" id="cd02612">
    <property type="entry name" value="HAD_PGPPase"/>
    <property type="match status" value="1"/>
</dbReference>
<dbReference type="FunFam" id="3.40.50.1000:FF:000025">
    <property type="entry name" value="HAD hydrolase, family IB"/>
    <property type="match status" value="1"/>
</dbReference>
<keyword evidence="5" id="KW-1133">Transmembrane helix</keyword>
<name>A0A2G3PQD2_WILMA</name>
<dbReference type="AlphaFoldDB" id="A0A2G3PQD2"/>
<dbReference type="PANTHER" id="PTHR43344:SF13">
    <property type="entry name" value="PHOSPHATASE RV3661-RELATED"/>
    <property type="match status" value="1"/>
</dbReference>
<comment type="similarity">
    <text evidence="1">Belongs to the HAD-like hydrolase superfamily. SerB family.</text>
</comment>
<evidence type="ECO:0000313" key="7">
    <source>
        <dbReference type="Proteomes" id="UP000225108"/>
    </source>
</evidence>
<dbReference type="Gene3D" id="1.20.1440.100">
    <property type="entry name" value="SG protein - dephosphorylation function"/>
    <property type="match status" value="1"/>
</dbReference>